<feature type="transmembrane region" description="Helical" evidence="6">
    <location>
        <begin position="219"/>
        <end position="243"/>
    </location>
</feature>
<dbReference type="Pfam" id="PF03176">
    <property type="entry name" value="MMPL"/>
    <property type="match status" value="1"/>
</dbReference>
<evidence type="ECO:0000259" key="7">
    <source>
        <dbReference type="Pfam" id="PF03176"/>
    </source>
</evidence>
<proteinExistence type="predicted"/>
<dbReference type="InterPro" id="IPR050545">
    <property type="entry name" value="Mycobact_MmpL"/>
</dbReference>
<dbReference type="PANTHER" id="PTHR33406:SF13">
    <property type="entry name" value="MEMBRANE PROTEIN YDFJ"/>
    <property type="match status" value="1"/>
</dbReference>
<evidence type="ECO:0000256" key="6">
    <source>
        <dbReference type="SAM" id="Phobius"/>
    </source>
</evidence>
<comment type="subcellular location">
    <subcellularLocation>
        <location evidence="1">Cell membrane</location>
        <topology evidence="1">Multi-pass membrane protein</topology>
    </subcellularLocation>
</comment>
<reference evidence="8 9" key="1">
    <citation type="submission" date="2021-07" db="EMBL/GenBank/DDBJ databases">
        <title>Paenibacillus radiodurans sp. nov., isolated from the southeastern edge of Tengger Desert.</title>
        <authorList>
            <person name="Zhang G."/>
        </authorList>
    </citation>
    <scope>NUCLEOTIDE SEQUENCE [LARGE SCALE GENOMIC DNA]</scope>
    <source>
        <strain evidence="8 9">CCM 7311</strain>
    </source>
</reference>
<feature type="transmembrane region" description="Helical" evidence="6">
    <location>
        <begin position="264"/>
        <end position="287"/>
    </location>
</feature>
<evidence type="ECO:0000256" key="1">
    <source>
        <dbReference type="ARBA" id="ARBA00004651"/>
    </source>
</evidence>
<dbReference type="Proteomes" id="UP001519887">
    <property type="component" value="Unassembled WGS sequence"/>
</dbReference>
<gene>
    <name evidence="8" type="ORF">K0U00_32755</name>
</gene>
<dbReference type="SUPFAM" id="SSF82866">
    <property type="entry name" value="Multidrug efflux transporter AcrB transmembrane domain"/>
    <property type="match status" value="1"/>
</dbReference>
<dbReference type="PANTHER" id="PTHR33406">
    <property type="entry name" value="MEMBRANE PROTEIN MJ1562-RELATED"/>
    <property type="match status" value="1"/>
</dbReference>
<keyword evidence="4 6" id="KW-1133">Transmembrane helix</keyword>
<organism evidence="8 9">
    <name type="scientific">Paenibacillus sepulcri</name>
    <dbReference type="NCBI Taxonomy" id="359917"/>
    <lineage>
        <taxon>Bacteria</taxon>
        <taxon>Bacillati</taxon>
        <taxon>Bacillota</taxon>
        <taxon>Bacilli</taxon>
        <taxon>Bacillales</taxon>
        <taxon>Paenibacillaceae</taxon>
        <taxon>Paenibacillus</taxon>
    </lineage>
</organism>
<keyword evidence="3 6" id="KW-0812">Transmembrane</keyword>
<name>A0ABS7CD10_9BACL</name>
<feature type="domain" description="Membrane transport protein MMPL" evidence="7">
    <location>
        <begin position="140"/>
        <end position="332"/>
    </location>
</feature>
<accession>A0ABS7CD10</accession>
<dbReference type="InterPro" id="IPR004869">
    <property type="entry name" value="MMPL_dom"/>
</dbReference>
<keyword evidence="2" id="KW-1003">Cell membrane</keyword>
<evidence type="ECO:0000313" key="8">
    <source>
        <dbReference type="EMBL" id="MBW7458827.1"/>
    </source>
</evidence>
<evidence type="ECO:0000313" key="9">
    <source>
        <dbReference type="Proteomes" id="UP001519887"/>
    </source>
</evidence>
<keyword evidence="9" id="KW-1185">Reference proteome</keyword>
<feature type="transmembrane region" description="Helical" evidence="6">
    <location>
        <begin position="293"/>
        <end position="315"/>
    </location>
</feature>
<evidence type="ECO:0000256" key="4">
    <source>
        <dbReference type="ARBA" id="ARBA00022989"/>
    </source>
</evidence>
<comment type="caution">
    <text evidence="8">The sequence shown here is derived from an EMBL/GenBank/DDBJ whole genome shotgun (WGS) entry which is preliminary data.</text>
</comment>
<keyword evidence="5 6" id="KW-0472">Membrane</keyword>
<feature type="transmembrane region" description="Helical" evidence="6">
    <location>
        <begin position="163"/>
        <end position="182"/>
    </location>
</feature>
<evidence type="ECO:0000256" key="2">
    <source>
        <dbReference type="ARBA" id="ARBA00022475"/>
    </source>
</evidence>
<evidence type="ECO:0000256" key="5">
    <source>
        <dbReference type="ARBA" id="ARBA00023136"/>
    </source>
</evidence>
<feature type="transmembrane region" description="Helical" evidence="6">
    <location>
        <begin position="189"/>
        <end position="207"/>
    </location>
</feature>
<sequence length="335" mass="36903">SSFIMNRPRRSALLAFFLLGICILPAAGMKLAVPDAGSLPPDYKSRLAFDVYQAEFVSPSVSTVYIVDGEERQEQDNRNPIDAGPLTLALKTDPRVLRVDELQGEYPSLQVMLAGEPSSREVMSWLREWERRGAASASPFLLGGEAKYQQEVYDAVFDHIHQVLAFIFVSNFAVLFLAFRSVLIPLKTILMNFMSIGASFGILVWVFQGGFSGMGPGSIAIMIPVFIFGLAFGISMDYGVFLVSRIYEIHRQTGDNEYSVRWGLVATGRIITSAAAIMVAVTAPFAFGEVAGVRQLGVGIAAAVLVDATVIRLILVPSLMNWLGKWNWWAPRWLK</sequence>
<protein>
    <submittedName>
        <fullName evidence="8">MMPL family transporter</fullName>
    </submittedName>
</protein>
<dbReference type="Gene3D" id="1.20.1640.10">
    <property type="entry name" value="Multidrug efflux transporter AcrB transmembrane domain"/>
    <property type="match status" value="1"/>
</dbReference>
<dbReference type="EMBL" id="JAHZIK010001363">
    <property type="protein sequence ID" value="MBW7458827.1"/>
    <property type="molecule type" value="Genomic_DNA"/>
</dbReference>
<feature type="non-terminal residue" evidence="8">
    <location>
        <position position="1"/>
    </location>
</feature>
<evidence type="ECO:0000256" key="3">
    <source>
        <dbReference type="ARBA" id="ARBA00022692"/>
    </source>
</evidence>